<protein>
    <submittedName>
        <fullName evidence="2">Unnamed protein product</fullName>
    </submittedName>
</protein>
<sequence length="431" mass="46913">MKVAHELVLSKDGLLYQQDMAGRPEELGEASRVKDVRHAGAVPFRVTITELSRVNSAREQVEADSAHNGSRVEDARHAGEVHFRVTITELSRVNSAREQVEADSAHNGSRVEDARHAGAVHFRVTTTEISRVDSARQQVERNSAMVEAKENSAALRDWLCGASVATCGTSEFWSHRKALSHNWSGGASVAPYGTSEAWWRKQNLSHQELRVGDDAGPRQPPKKCPEHRRSPAERLRSSRNDWKTKTEFTKIRATSLLAAPILEARGVISSGMARTEQVGVSRTAHDEGPMLRSQMRGCLAVAVVFDPRTDSAVTKSTAELKLDWNNADGPAGYQLHLNDGPGIQVIQVMDKAEDKLKPGYEPGGDIQLGYQVGEGAELSEPPSYADSPSRNSAVRRDCAEALVPTDGKGNALSYDASVTVDGAYGSCSWIL</sequence>
<gene>
    <name evidence="2" type="ORF">Pfra01_002547900</name>
</gene>
<comment type="caution">
    <text evidence="2">The sequence shown here is derived from an EMBL/GenBank/DDBJ whole genome shotgun (WGS) entry which is preliminary data.</text>
</comment>
<reference evidence="2" key="1">
    <citation type="submission" date="2023-04" db="EMBL/GenBank/DDBJ databases">
        <title>Phytophthora fragariaefolia NBRC 109709.</title>
        <authorList>
            <person name="Ichikawa N."/>
            <person name="Sato H."/>
            <person name="Tonouchi N."/>
        </authorList>
    </citation>
    <scope>NUCLEOTIDE SEQUENCE</scope>
    <source>
        <strain evidence="2">NBRC 109709</strain>
    </source>
</reference>
<organism evidence="2 3">
    <name type="scientific">Phytophthora fragariaefolia</name>
    <dbReference type="NCBI Taxonomy" id="1490495"/>
    <lineage>
        <taxon>Eukaryota</taxon>
        <taxon>Sar</taxon>
        <taxon>Stramenopiles</taxon>
        <taxon>Oomycota</taxon>
        <taxon>Peronosporomycetes</taxon>
        <taxon>Peronosporales</taxon>
        <taxon>Peronosporaceae</taxon>
        <taxon>Phytophthora</taxon>
    </lineage>
</organism>
<proteinExistence type="predicted"/>
<evidence type="ECO:0000313" key="3">
    <source>
        <dbReference type="Proteomes" id="UP001165121"/>
    </source>
</evidence>
<dbReference type="EMBL" id="BSXT01004825">
    <property type="protein sequence ID" value="GMF59040.1"/>
    <property type="molecule type" value="Genomic_DNA"/>
</dbReference>
<name>A0A9W7D702_9STRA</name>
<evidence type="ECO:0000256" key="1">
    <source>
        <dbReference type="SAM" id="MobiDB-lite"/>
    </source>
</evidence>
<evidence type="ECO:0000313" key="2">
    <source>
        <dbReference type="EMBL" id="GMF59040.1"/>
    </source>
</evidence>
<accession>A0A9W7D702</accession>
<dbReference type="Proteomes" id="UP001165121">
    <property type="component" value="Unassembled WGS sequence"/>
</dbReference>
<keyword evidence="3" id="KW-1185">Reference proteome</keyword>
<feature type="region of interest" description="Disordered" evidence="1">
    <location>
        <begin position="208"/>
        <end position="241"/>
    </location>
</feature>
<dbReference type="AlphaFoldDB" id="A0A9W7D702"/>
<feature type="compositionally biased region" description="Basic and acidic residues" evidence="1">
    <location>
        <begin position="223"/>
        <end position="241"/>
    </location>
</feature>